<proteinExistence type="predicted"/>
<evidence type="ECO:0000256" key="1">
    <source>
        <dbReference type="SAM" id="MobiDB-lite"/>
    </source>
</evidence>
<organism evidence="2 3">
    <name type="scientific">Streptomyces cinnabarinus</name>
    <dbReference type="NCBI Taxonomy" id="67287"/>
    <lineage>
        <taxon>Bacteria</taxon>
        <taxon>Bacillati</taxon>
        <taxon>Actinomycetota</taxon>
        <taxon>Actinomycetes</taxon>
        <taxon>Kitasatosporales</taxon>
        <taxon>Streptomycetaceae</taxon>
        <taxon>Streptomyces</taxon>
    </lineage>
</organism>
<dbReference type="RefSeq" id="WP_269661897.1">
    <property type="nucleotide sequence ID" value="NZ_CP114413.1"/>
</dbReference>
<reference evidence="2" key="1">
    <citation type="submission" date="2022-12" db="EMBL/GenBank/DDBJ databases">
        <authorList>
            <person name="Ruckert C."/>
            <person name="Busche T."/>
            <person name="Kalinowski J."/>
            <person name="Wittmann C."/>
        </authorList>
    </citation>
    <scope>NUCLEOTIDE SEQUENCE</scope>
    <source>
        <strain evidence="2">DSM 40467</strain>
    </source>
</reference>
<name>A0ABY7KIM5_9ACTN</name>
<evidence type="ECO:0000313" key="3">
    <source>
        <dbReference type="Proteomes" id="UP001164439"/>
    </source>
</evidence>
<dbReference type="EMBL" id="CP114413">
    <property type="protein sequence ID" value="WAZ24390.1"/>
    <property type="molecule type" value="Genomic_DNA"/>
</dbReference>
<evidence type="ECO:0000313" key="2">
    <source>
        <dbReference type="EMBL" id="WAZ24390.1"/>
    </source>
</evidence>
<gene>
    <name evidence="2" type="ORF">STRCI_005804</name>
</gene>
<sequence>MSETAAAPIPAPRPGRGRTSAMPEGTYQAESAPVTAARTLVVPFHGEDGRRWEYDFSTLPSHALHAELAAAFAVRTGPVGGLRTKVSADASFQILRRFLLFLESLKQPPRSISELTSRQLERFRLHRTESASLATARADLMGLITVLRHVNPPDLLGQELREYLQQPGHSRHQKRSGLPGYSDREFRDIMTAARSDVAAIRDRMRRIDRLLETFRSTPEALTPDERASAAVLDEIDRTGTIPQVRNRIGLQDSAARFALAQEVFLIEPDLVPLLVLGIGLTGRNAETIKELPTEHRVVEDRAVALTLIKRRRSKGNSRDTVHWEIGTTESRQLHTPGGYYLLLHHLTRRGRRLSGGQRIWSIWAGAAGRRGADWEAKAAANGHIDPFGARLNRSLHLNRWSRRHGLTDDSGQPLALNLNRLKTTVEVRTTKAVGGHLPSASRTNTLDVSFAHYLQGDPRIREWADQVITSAIDDAENAARAFRPQILDAAGEQALAAAPDATSQQYGAEPAVLKNAVAGQLDTLASSCLNIDHSPFTKNGPCDVSFLTCLRCPNALIAERHLPALLAVVDALQEALETTSVDSWIEKHGRTWLMLTRLILPKFTDAQRDKAAQSKPVFLGLDLLDGPKEPR</sequence>
<keyword evidence="3" id="KW-1185">Reference proteome</keyword>
<dbReference type="Proteomes" id="UP001164439">
    <property type="component" value="Chromosome"/>
</dbReference>
<feature type="region of interest" description="Disordered" evidence="1">
    <location>
        <begin position="1"/>
        <end position="30"/>
    </location>
</feature>
<protein>
    <recommendedName>
        <fullName evidence="4">Site-specific integrase</fullName>
    </recommendedName>
</protein>
<accession>A0ABY7KIM5</accession>
<evidence type="ECO:0008006" key="4">
    <source>
        <dbReference type="Google" id="ProtNLM"/>
    </source>
</evidence>